<evidence type="ECO:0000256" key="3">
    <source>
        <dbReference type="ARBA" id="ARBA00023143"/>
    </source>
</evidence>
<comment type="caution">
    <text evidence="8">The sequence shown here is derived from an EMBL/GenBank/DDBJ whole genome shotgun (WGS) entry which is preliminary data.</text>
</comment>
<feature type="domain" description="Flagellar hook protein FlgE/F/G-like D1" evidence="7">
    <location>
        <begin position="88"/>
        <end position="153"/>
    </location>
</feature>
<gene>
    <name evidence="8" type="primary">flgF</name>
    <name evidence="8" type="ORF">J0X15_07080</name>
</gene>
<sequence length="247" mass="27033">MENAQLITLSRQTALRNQLTVVANNMANLNTSGYKAQRLNFEEYLMPVAEATEFPTPDETLSYVHDYATTFNFSEGGIRTTDNPFDLAVEGDGFFAVQMEDGTEAFTRNGAFHLDVGGTLVTATGRPVLTEGGPISFTTEDGQVEIARDGTISSELGARGRIRLVDFEDKQSLLQLGENLYVGNEPLPIQPIRGVVQGALEEANVDGVVEMTRLIEITRAYESVTKMQSDMDELRKTAIQTLGTLQA</sequence>
<comment type="subcellular location">
    <subcellularLocation>
        <location evidence="1 4">Bacterial flagellum basal body</location>
    </subcellularLocation>
</comment>
<evidence type="ECO:0000256" key="2">
    <source>
        <dbReference type="ARBA" id="ARBA00009677"/>
    </source>
</evidence>
<evidence type="ECO:0000259" key="7">
    <source>
        <dbReference type="Pfam" id="PF22692"/>
    </source>
</evidence>
<dbReference type="RefSeq" id="WP_206939187.1">
    <property type="nucleotide sequence ID" value="NZ_JAFLNF010000002.1"/>
</dbReference>
<dbReference type="PANTHER" id="PTHR30435:SF19">
    <property type="entry name" value="FLAGELLAR BASAL-BODY ROD PROTEIN FLGG"/>
    <property type="match status" value="1"/>
</dbReference>
<accession>A0A939EQ02</accession>
<protein>
    <recommendedName>
        <fullName evidence="4">Flagellar basal-body rod protein FlgF</fullName>
    </recommendedName>
</protein>
<dbReference type="Pfam" id="PF22692">
    <property type="entry name" value="LlgE_F_G_D1"/>
    <property type="match status" value="1"/>
</dbReference>
<evidence type="ECO:0000259" key="5">
    <source>
        <dbReference type="Pfam" id="PF00460"/>
    </source>
</evidence>
<dbReference type="AlphaFoldDB" id="A0A939EQ02"/>
<dbReference type="NCBIfam" id="TIGR03506">
    <property type="entry name" value="FlgEFG_subfam"/>
    <property type="match status" value="1"/>
</dbReference>
<dbReference type="InterPro" id="IPR019776">
    <property type="entry name" value="Flagellar_basal_body_rod_CS"/>
</dbReference>
<keyword evidence="9" id="KW-1185">Reference proteome</keyword>
<comment type="subunit">
    <text evidence="4">The basal body constitutes a major portion of the flagellar organelle and consists of five rings (E,L,P,S, and M) mounted on a central rod. The rod consists of about 26 subunits of FlgG in the distal portion, and FlgB, FlgC and FlgF are thought to build up the proximal portion of the rod with about 6 subunits each.</text>
</comment>
<keyword evidence="8" id="KW-0966">Cell projection</keyword>
<evidence type="ECO:0000256" key="4">
    <source>
        <dbReference type="RuleBase" id="RU362116"/>
    </source>
</evidence>
<reference evidence="8" key="1">
    <citation type="submission" date="2021-03" db="EMBL/GenBank/DDBJ databases">
        <title>Roseibium sp. CAU 1637 isolated from Incheon.</title>
        <authorList>
            <person name="Kim W."/>
        </authorList>
    </citation>
    <scope>NUCLEOTIDE SEQUENCE</scope>
    <source>
        <strain evidence="8">CAU 1637</strain>
    </source>
</reference>
<name>A0A939EQ02_9HYPH</name>
<evidence type="ECO:0000313" key="8">
    <source>
        <dbReference type="EMBL" id="MBO0344974.1"/>
    </source>
</evidence>
<dbReference type="Pfam" id="PF06429">
    <property type="entry name" value="Flg_bbr_C"/>
    <property type="match status" value="1"/>
</dbReference>
<dbReference type="NCBIfam" id="TIGR02490">
    <property type="entry name" value="flgF"/>
    <property type="match status" value="1"/>
</dbReference>
<dbReference type="GO" id="GO:0030694">
    <property type="term" value="C:bacterial-type flagellum basal body, rod"/>
    <property type="evidence" value="ECO:0007669"/>
    <property type="project" value="UniProtKB-UniRule"/>
</dbReference>
<proteinExistence type="inferred from homology"/>
<dbReference type="InterPro" id="IPR053967">
    <property type="entry name" value="LlgE_F_G-like_D1"/>
</dbReference>
<dbReference type="Pfam" id="PF00460">
    <property type="entry name" value="Flg_bb_rod"/>
    <property type="match status" value="1"/>
</dbReference>
<dbReference type="InterPro" id="IPR010930">
    <property type="entry name" value="Flg_bb/hook_C_dom"/>
</dbReference>
<dbReference type="InterPro" id="IPR012836">
    <property type="entry name" value="FlgF"/>
</dbReference>
<dbReference type="Proteomes" id="UP000664779">
    <property type="component" value="Unassembled WGS sequence"/>
</dbReference>
<keyword evidence="8" id="KW-0282">Flagellum</keyword>
<dbReference type="InterPro" id="IPR020013">
    <property type="entry name" value="Flagellar_FlgE/F/G"/>
</dbReference>
<comment type="similarity">
    <text evidence="2 4">Belongs to the flagella basal body rod proteins family.</text>
</comment>
<keyword evidence="8" id="KW-0969">Cilium</keyword>
<dbReference type="InterPro" id="IPR001444">
    <property type="entry name" value="Flag_bb_rod_N"/>
</dbReference>
<evidence type="ECO:0000256" key="1">
    <source>
        <dbReference type="ARBA" id="ARBA00004117"/>
    </source>
</evidence>
<feature type="domain" description="Flagellar basal body rod protein N-terminal" evidence="5">
    <location>
        <begin position="9"/>
        <end position="35"/>
    </location>
</feature>
<dbReference type="PANTHER" id="PTHR30435">
    <property type="entry name" value="FLAGELLAR PROTEIN"/>
    <property type="match status" value="1"/>
</dbReference>
<dbReference type="GO" id="GO:0071978">
    <property type="term" value="P:bacterial-type flagellum-dependent swarming motility"/>
    <property type="evidence" value="ECO:0007669"/>
    <property type="project" value="TreeGrafter"/>
</dbReference>
<dbReference type="InterPro" id="IPR037925">
    <property type="entry name" value="FlgE/F/G-like"/>
</dbReference>
<dbReference type="EMBL" id="JAFLNF010000002">
    <property type="protein sequence ID" value="MBO0344974.1"/>
    <property type="molecule type" value="Genomic_DNA"/>
</dbReference>
<organism evidence="8 9">
    <name type="scientific">Roseibium limicola</name>
    <dbReference type="NCBI Taxonomy" id="2816037"/>
    <lineage>
        <taxon>Bacteria</taxon>
        <taxon>Pseudomonadati</taxon>
        <taxon>Pseudomonadota</taxon>
        <taxon>Alphaproteobacteria</taxon>
        <taxon>Hyphomicrobiales</taxon>
        <taxon>Stappiaceae</taxon>
        <taxon>Roseibium</taxon>
    </lineage>
</organism>
<dbReference type="SUPFAM" id="SSF117143">
    <property type="entry name" value="Flagellar hook protein flgE"/>
    <property type="match status" value="1"/>
</dbReference>
<keyword evidence="3 4" id="KW-0975">Bacterial flagellum</keyword>
<feature type="domain" description="Flagellar basal-body/hook protein C-terminal" evidence="6">
    <location>
        <begin position="196"/>
        <end position="240"/>
    </location>
</feature>
<evidence type="ECO:0000259" key="6">
    <source>
        <dbReference type="Pfam" id="PF06429"/>
    </source>
</evidence>
<dbReference type="PROSITE" id="PS00588">
    <property type="entry name" value="FLAGELLA_BB_ROD"/>
    <property type="match status" value="1"/>
</dbReference>
<evidence type="ECO:0000313" key="9">
    <source>
        <dbReference type="Proteomes" id="UP000664779"/>
    </source>
</evidence>